<organism evidence="4 5">
    <name type="scientific">Tigriopus californicus</name>
    <name type="common">Marine copepod</name>
    <dbReference type="NCBI Taxonomy" id="6832"/>
    <lineage>
        <taxon>Eukaryota</taxon>
        <taxon>Metazoa</taxon>
        <taxon>Ecdysozoa</taxon>
        <taxon>Arthropoda</taxon>
        <taxon>Crustacea</taxon>
        <taxon>Multicrustacea</taxon>
        <taxon>Hexanauplia</taxon>
        <taxon>Copepoda</taxon>
        <taxon>Harpacticoida</taxon>
        <taxon>Harpacticidae</taxon>
        <taxon>Tigriopus</taxon>
    </lineage>
</organism>
<dbReference type="Proteomes" id="UP000318571">
    <property type="component" value="Chromosome 12"/>
</dbReference>
<name>A0A553PRV9_TIGCA</name>
<dbReference type="GO" id="GO:0005615">
    <property type="term" value="C:extracellular space"/>
    <property type="evidence" value="ECO:0007669"/>
    <property type="project" value="TreeGrafter"/>
</dbReference>
<reference evidence="4 5" key="1">
    <citation type="journal article" date="2018" name="Nat. Ecol. Evol.">
        <title>Genomic signatures of mitonuclear coevolution across populations of Tigriopus californicus.</title>
        <authorList>
            <person name="Barreto F.S."/>
            <person name="Watson E.T."/>
            <person name="Lima T.G."/>
            <person name="Willett C.S."/>
            <person name="Edmands S."/>
            <person name="Li W."/>
            <person name="Burton R.S."/>
        </authorList>
    </citation>
    <scope>NUCLEOTIDE SEQUENCE [LARGE SCALE GENOMIC DNA]</scope>
    <source>
        <strain evidence="4 5">San Diego</strain>
    </source>
</reference>
<feature type="transmembrane region" description="Helical" evidence="3">
    <location>
        <begin position="25"/>
        <end position="50"/>
    </location>
</feature>
<dbReference type="GO" id="GO:0031012">
    <property type="term" value="C:extracellular matrix"/>
    <property type="evidence" value="ECO:0007669"/>
    <property type="project" value="TreeGrafter"/>
</dbReference>
<dbReference type="InterPro" id="IPR051217">
    <property type="entry name" value="Insect_Cuticle_Struc_Prot"/>
</dbReference>
<gene>
    <name evidence="4" type="ORF">TCAL_15551</name>
</gene>
<keyword evidence="3" id="KW-1133">Transmembrane helix</keyword>
<keyword evidence="5" id="KW-1185">Reference proteome</keyword>
<dbReference type="PANTHER" id="PTHR12236:SF79">
    <property type="entry name" value="CUTICULAR PROTEIN 50CB-RELATED"/>
    <property type="match status" value="1"/>
</dbReference>
<dbReference type="EMBL" id="VCGU01000001">
    <property type="protein sequence ID" value="TRY80416.1"/>
    <property type="molecule type" value="Genomic_DNA"/>
</dbReference>
<feature type="region of interest" description="Disordered" evidence="2">
    <location>
        <begin position="59"/>
        <end position="88"/>
    </location>
</feature>
<keyword evidence="3" id="KW-0472">Membrane</keyword>
<protein>
    <submittedName>
        <fullName evidence="4">Uncharacterized protein</fullName>
    </submittedName>
</protein>
<sequence>MKLRIDNARPSVQSILLPNAQQLTIVFVLSIPQSFIALLALAVVVLPITLSSPAPLRPSPYKPEPKYEEGPAHTNMLMPSRTSMPTWTSRPMRSVMVTRPLGPPPDGRTQTVTYTVDGYSGYVADVQYAGEAKYEPYQPKPPPSTLLLPPSKTTGTLASFSFPNKLRIDNARPSVQSILLPNAQQLTIVFVLSIPQSFIALLALAVVVLADNPPPPPPAYKPAPSLQA</sequence>
<dbReference type="PANTHER" id="PTHR12236">
    <property type="entry name" value="STRUCTURAL CONTITUENT OF CUTICLE"/>
    <property type="match status" value="1"/>
</dbReference>
<evidence type="ECO:0000256" key="2">
    <source>
        <dbReference type="SAM" id="MobiDB-lite"/>
    </source>
</evidence>
<evidence type="ECO:0000313" key="5">
    <source>
        <dbReference type="Proteomes" id="UP000318571"/>
    </source>
</evidence>
<evidence type="ECO:0000256" key="1">
    <source>
        <dbReference type="ARBA" id="ARBA00022460"/>
    </source>
</evidence>
<dbReference type="AlphaFoldDB" id="A0A553PRV9"/>
<accession>A0A553PRV9</accession>
<keyword evidence="1" id="KW-0193">Cuticle</keyword>
<evidence type="ECO:0000313" key="4">
    <source>
        <dbReference type="EMBL" id="TRY80416.1"/>
    </source>
</evidence>
<feature type="transmembrane region" description="Helical" evidence="3">
    <location>
        <begin position="186"/>
        <end position="210"/>
    </location>
</feature>
<dbReference type="GO" id="GO:0042302">
    <property type="term" value="F:structural constituent of cuticle"/>
    <property type="evidence" value="ECO:0007669"/>
    <property type="project" value="UniProtKB-KW"/>
</dbReference>
<evidence type="ECO:0000256" key="3">
    <source>
        <dbReference type="SAM" id="Phobius"/>
    </source>
</evidence>
<proteinExistence type="predicted"/>
<keyword evidence="3" id="KW-0812">Transmembrane</keyword>
<comment type="caution">
    <text evidence="4">The sequence shown here is derived from an EMBL/GenBank/DDBJ whole genome shotgun (WGS) entry which is preliminary data.</text>
</comment>